<evidence type="ECO:0000313" key="1">
    <source>
        <dbReference type="EMBL" id="KAJ7531221.1"/>
    </source>
</evidence>
<comment type="caution">
    <text evidence="1">The sequence shown here is derived from an EMBL/GenBank/DDBJ whole genome shotgun (WGS) entry which is preliminary data.</text>
</comment>
<keyword evidence="2" id="KW-1185">Reference proteome</keyword>
<name>A0ACC2BN87_DIPCM</name>
<sequence>MESCRTSGSKEKNEELVSSSLEKRRKGKTHVTGQFFLSLLLMWLASLIWEIYHGRSDLWTVIVGALFFEGTNRSLSIVISVRPKLLPGISGSSHALFINTAVSLLHSTLTSLTAVIIVTNNWYNKHDLSMFTHEQLFSGVWKGAFDLLCFSCGYFAYDQWDMLRNALYNPLAPSLLTHHMVLLVCFTSAIYRGVCVNYLILTLICEIHSIFLHWRRVSRMSGFRNVKSKLVMLEWIFNWMTFFLTRILLHMLIFVRLILDASKFPNGIELPLGLMGMFLLNVLNFILGYDILNAFVKEQRKHA</sequence>
<organism evidence="1 2">
    <name type="scientific">Diphasiastrum complanatum</name>
    <name type="common">Issler's clubmoss</name>
    <name type="synonym">Lycopodium complanatum</name>
    <dbReference type="NCBI Taxonomy" id="34168"/>
    <lineage>
        <taxon>Eukaryota</taxon>
        <taxon>Viridiplantae</taxon>
        <taxon>Streptophyta</taxon>
        <taxon>Embryophyta</taxon>
        <taxon>Tracheophyta</taxon>
        <taxon>Lycopodiopsida</taxon>
        <taxon>Lycopodiales</taxon>
        <taxon>Lycopodiaceae</taxon>
        <taxon>Lycopodioideae</taxon>
        <taxon>Diphasiastrum</taxon>
    </lineage>
</organism>
<dbReference type="EMBL" id="CM055105">
    <property type="protein sequence ID" value="KAJ7531221.1"/>
    <property type="molecule type" value="Genomic_DNA"/>
</dbReference>
<proteinExistence type="predicted"/>
<evidence type="ECO:0000313" key="2">
    <source>
        <dbReference type="Proteomes" id="UP001162992"/>
    </source>
</evidence>
<gene>
    <name evidence="1" type="ORF">O6H91_14G037000</name>
</gene>
<dbReference type="Proteomes" id="UP001162992">
    <property type="component" value="Chromosome 14"/>
</dbReference>
<protein>
    <submittedName>
        <fullName evidence="1">Uncharacterized protein</fullName>
    </submittedName>
</protein>
<accession>A0ACC2BN87</accession>
<reference evidence="2" key="1">
    <citation type="journal article" date="2024" name="Proc. Natl. Acad. Sci. U.S.A.">
        <title>Extraordinary preservation of gene collinearity over three hundred million years revealed in homosporous lycophytes.</title>
        <authorList>
            <person name="Li C."/>
            <person name="Wickell D."/>
            <person name="Kuo L.Y."/>
            <person name="Chen X."/>
            <person name="Nie B."/>
            <person name="Liao X."/>
            <person name="Peng D."/>
            <person name="Ji J."/>
            <person name="Jenkins J."/>
            <person name="Williams M."/>
            <person name="Shu S."/>
            <person name="Plott C."/>
            <person name="Barry K."/>
            <person name="Rajasekar S."/>
            <person name="Grimwood J."/>
            <person name="Han X."/>
            <person name="Sun S."/>
            <person name="Hou Z."/>
            <person name="He W."/>
            <person name="Dai G."/>
            <person name="Sun C."/>
            <person name="Schmutz J."/>
            <person name="Leebens-Mack J.H."/>
            <person name="Li F.W."/>
            <person name="Wang L."/>
        </authorList>
    </citation>
    <scope>NUCLEOTIDE SEQUENCE [LARGE SCALE GENOMIC DNA]</scope>
    <source>
        <strain evidence="2">cv. PW_Plant_1</strain>
    </source>
</reference>